<dbReference type="InParanoid" id="A0A369J9G6"/>
<organism evidence="1 2">
    <name type="scientific">Hypsizygus marmoreus</name>
    <name type="common">White beech mushroom</name>
    <name type="synonym">Agaricus marmoreus</name>
    <dbReference type="NCBI Taxonomy" id="39966"/>
    <lineage>
        <taxon>Eukaryota</taxon>
        <taxon>Fungi</taxon>
        <taxon>Dikarya</taxon>
        <taxon>Basidiomycota</taxon>
        <taxon>Agaricomycotina</taxon>
        <taxon>Agaricomycetes</taxon>
        <taxon>Agaricomycetidae</taxon>
        <taxon>Agaricales</taxon>
        <taxon>Tricholomatineae</taxon>
        <taxon>Lyophyllaceae</taxon>
        <taxon>Hypsizygus</taxon>
    </lineage>
</organism>
<dbReference type="AlphaFoldDB" id="A0A369J9G6"/>
<dbReference type="Proteomes" id="UP000076154">
    <property type="component" value="Unassembled WGS sequence"/>
</dbReference>
<dbReference type="Gene3D" id="3.90.228.10">
    <property type="match status" value="1"/>
</dbReference>
<gene>
    <name evidence="1" type="ORF">Hypma_001708</name>
</gene>
<sequence>MFGPGIYTSSCALKAGVYYKQHKPNPYYRFLIMSNVVVGNTKVRMFPDPSPSRPGFHSVAGVCTYPPPFRY</sequence>
<name>A0A369J9G6_HYPMA</name>
<accession>A0A369J9G6</accession>
<evidence type="ECO:0000313" key="1">
    <source>
        <dbReference type="EMBL" id="RDB17267.1"/>
    </source>
</evidence>
<evidence type="ECO:0008006" key="3">
    <source>
        <dbReference type="Google" id="ProtNLM"/>
    </source>
</evidence>
<comment type="caution">
    <text evidence="1">The sequence shown here is derived from an EMBL/GenBank/DDBJ whole genome shotgun (WGS) entry which is preliminary data.</text>
</comment>
<proteinExistence type="predicted"/>
<dbReference type="EMBL" id="LUEZ02000113">
    <property type="protein sequence ID" value="RDB17267.1"/>
    <property type="molecule type" value="Genomic_DNA"/>
</dbReference>
<protein>
    <recommendedName>
        <fullName evidence="3">PARP catalytic domain-containing protein</fullName>
    </recommendedName>
</protein>
<dbReference type="SUPFAM" id="SSF56399">
    <property type="entry name" value="ADP-ribosylation"/>
    <property type="match status" value="1"/>
</dbReference>
<reference evidence="1" key="1">
    <citation type="submission" date="2018-04" db="EMBL/GenBank/DDBJ databases">
        <title>Whole genome sequencing of Hypsizygus marmoreus.</title>
        <authorList>
            <person name="Choi I.-G."/>
            <person name="Min B."/>
            <person name="Kim J.-G."/>
            <person name="Kim S."/>
            <person name="Oh Y.-L."/>
            <person name="Kong W.-S."/>
            <person name="Park H."/>
            <person name="Jeong J."/>
            <person name="Song E.-S."/>
        </authorList>
    </citation>
    <scope>NUCLEOTIDE SEQUENCE [LARGE SCALE GENOMIC DNA]</scope>
    <source>
        <strain evidence="1">51987-8</strain>
    </source>
</reference>
<keyword evidence="2" id="KW-1185">Reference proteome</keyword>
<evidence type="ECO:0000313" key="2">
    <source>
        <dbReference type="Proteomes" id="UP000076154"/>
    </source>
</evidence>